<dbReference type="InterPro" id="IPR036397">
    <property type="entry name" value="RNaseH_sf"/>
</dbReference>
<dbReference type="GO" id="GO:0003676">
    <property type="term" value="F:nucleic acid binding"/>
    <property type="evidence" value="ECO:0007669"/>
    <property type="project" value="InterPro"/>
</dbReference>
<dbReference type="EMBL" id="CM029039">
    <property type="protein sequence ID" value="KAG2642920.1"/>
    <property type="molecule type" value="Genomic_DNA"/>
</dbReference>
<feature type="non-terminal residue" evidence="1">
    <location>
        <position position="1"/>
    </location>
</feature>
<sequence length="100" mass="11003">IVATAAQEGSLLHNPGHWSLRPILADLAEATRRMHYSIIKIGREANKVADKLAKQARQAPIPSSCLYSCEALGHSQNCIVQMALQNFQWGMFCPISVLCL</sequence>
<accession>A0A8T0W5U4</accession>
<protein>
    <submittedName>
        <fullName evidence="1">Uncharacterized protein</fullName>
    </submittedName>
</protein>
<dbReference type="Gene3D" id="3.30.420.10">
    <property type="entry name" value="Ribonuclease H-like superfamily/Ribonuclease H"/>
    <property type="match status" value="1"/>
</dbReference>
<evidence type="ECO:0000313" key="2">
    <source>
        <dbReference type="Proteomes" id="UP000823388"/>
    </source>
</evidence>
<dbReference type="Proteomes" id="UP000823388">
    <property type="component" value="Chromosome 2K"/>
</dbReference>
<evidence type="ECO:0000313" key="1">
    <source>
        <dbReference type="EMBL" id="KAG2642920.1"/>
    </source>
</evidence>
<reference evidence="1 2" key="1">
    <citation type="submission" date="2020-05" db="EMBL/GenBank/DDBJ databases">
        <title>WGS assembly of Panicum virgatum.</title>
        <authorList>
            <person name="Lovell J.T."/>
            <person name="Jenkins J."/>
            <person name="Shu S."/>
            <person name="Juenger T.E."/>
            <person name="Schmutz J."/>
        </authorList>
    </citation>
    <scope>NUCLEOTIDE SEQUENCE [LARGE SCALE GENOMIC DNA]</scope>
    <source>
        <strain evidence="2">cv. AP13</strain>
    </source>
</reference>
<organism evidence="1 2">
    <name type="scientific">Panicum virgatum</name>
    <name type="common">Blackwell switchgrass</name>
    <dbReference type="NCBI Taxonomy" id="38727"/>
    <lineage>
        <taxon>Eukaryota</taxon>
        <taxon>Viridiplantae</taxon>
        <taxon>Streptophyta</taxon>
        <taxon>Embryophyta</taxon>
        <taxon>Tracheophyta</taxon>
        <taxon>Spermatophyta</taxon>
        <taxon>Magnoliopsida</taxon>
        <taxon>Liliopsida</taxon>
        <taxon>Poales</taxon>
        <taxon>Poaceae</taxon>
        <taxon>PACMAD clade</taxon>
        <taxon>Panicoideae</taxon>
        <taxon>Panicodae</taxon>
        <taxon>Paniceae</taxon>
        <taxon>Panicinae</taxon>
        <taxon>Panicum</taxon>
        <taxon>Panicum sect. Hiantes</taxon>
    </lineage>
</organism>
<comment type="caution">
    <text evidence="1">The sequence shown here is derived from an EMBL/GenBank/DDBJ whole genome shotgun (WGS) entry which is preliminary data.</text>
</comment>
<keyword evidence="2" id="KW-1185">Reference proteome</keyword>
<gene>
    <name evidence="1" type="ORF">PVAP13_2KG235367</name>
</gene>
<name>A0A8T0W5U4_PANVG</name>
<dbReference type="AlphaFoldDB" id="A0A8T0W5U4"/>
<proteinExistence type="predicted"/>